<name>A0A8X6KIY5_NEPPI</name>
<dbReference type="Proteomes" id="UP000887013">
    <property type="component" value="Unassembled WGS sequence"/>
</dbReference>
<accession>A0A8X6KIY5</accession>
<sequence>MNSQKPKLKDICSDLHFENSTAEQQIEPSRTIEKEIDSLENIQSHTQISKLKEEQKGMIAKFTTYQSNDTEFKSAGKESENKRKSSYPALKSMSHQMNLYSSEDDNPIYKNEQNGKSSSGRLINKSLIYKRNNPQYQERSEWGNKKCSASHRVHEKNYLKYMRNRA</sequence>
<protein>
    <submittedName>
        <fullName evidence="2">Uncharacterized protein</fullName>
    </submittedName>
</protein>
<keyword evidence="3" id="KW-1185">Reference proteome</keyword>
<feature type="region of interest" description="Disordered" evidence="1">
    <location>
        <begin position="69"/>
        <end position="130"/>
    </location>
</feature>
<comment type="caution">
    <text evidence="2">The sequence shown here is derived from an EMBL/GenBank/DDBJ whole genome shotgun (WGS) entry which is preliminary data.</text>
</comment>
<feature type="compositionally biased region" description="Polar residues" evidence="1">
    <location>
        <begin position="111"/>
        <end position="121"/>
    </location>
</feature>
<proteinExistence type="predicted"/>
<dbReference type="AlphaFoldDB" id="A0A8X6KIY5"/>
<reference evidence="2" key="1">
    <citation type="submission" date="2020-08" db="EMBL/GenBank/DDBJ databases">
        <title>Multicomponent nature underlies the extraordinary mechanical properties of spider dragline silk.</title>
        <authorList>
            <person name="Kono N."/>
            <person name="Nakamura H."/>
            <person name="Mori M."/>
            <person name="Yoshida Y."/>
            <person name="Ohtoshi R."/>
            <person name="Malay A.D."/>
            <person name="Moran D.A.P."/>
            <person name="Tomita M."/>
            <person name="Numata K."/>
            <person name="Arakawa K."/>
        </authorList>
    </citation>
    <scope>NUCLEOTIDE SEQUENCE</scope>
</reference>
<evidence type="ECO:0000256" key="1">
    <source>
        <dbReference type="SAM" id="MobiDB-lite"/>
    </source>
</evidence>
<evidence type="ECO:0000313" key="2">
    <source>
        <dbReference type="EMBL" id="GFS52451.1"/>
    </source>
</evidence>
<organism evidence="2 3">
    <name type="scientific">Nephila pilipes</name>
    <name type="common">Giant wood spider</name>
    <name type="synonym">Nephila maculata</name>
    <dbReference type="NCBI Taxonomy" id="299642"/>
    <lineage>
        <taxon>Eukaryota</taxon>
        <taxon>Metazoa</taxon>
        <taxon>Ecdysozoa</taxon>
        <taxon>Arthropoda</taxon>
        <taxon>Chelicerata</taxon>
        <taxon>Arachnida</taxon>
        <taxon>Araneae</taxon>
        <taxon>Araneomorphae</taxon>
        <taxon>Entelegynae</taxon>
        <taxon>Araneoidea</taxon>
        <taxon>Nephilidae</taxon>
        <taxon>Nephila</taxon>
    </lineage>
</organism>
<dbReference type="EMBL" id="BMAW01091963">
    <property type="protein sequence ID" value="GFS52451.1"/>
    <property type="molecule type" value="Genomic_DNA"/>
</dbReference>
<evidence type="ECO:0000313" key="3">
    <source>
        <dbReference type="Proteomes" id="UP000887013"/>
    </source>
</evidence>
<gene>
    <name evidence="2" type="ORF">NPIL_324961</name>
</gene>
<feature type="compositionally biased region" description="Basic and acidic residues" evidence="1">
    <location>
        <begin position="70"/>
        <end position="83"/>
    </location>
</feature>
<feature type="non-terminal residue" evidence="2">
    <location>
        <position position="166"/>
    </location>
</feature>